<proteinExistence type="predicted"/>
<dbReference type="AlphaFoldDB" id="A0A1F5YML3"/>
<gene>
    <name evidence="2" type="ORF">A2Z33_02470</name>
</gene>
<evidence type="ECO:0000313" key="2">
    <source>
        <dbReference type="EMBL" id="OGG01386.1"/>
    </source>
</evidence>
<reference evidence="2 3" key="1">
    <citation type="journal article" date="2016" name="Nat. Commun.">
        <title>Thousands of microbial genomes shed light on interconnected biogeochemical processes in an aquifer system.</title>
        <authorList>
            <person name="Anantharaman K."/>
            <person name="Brown C.T."/>
            <person name="Hug L.A."/>
            <person name="Sharon I."/>
            <person name="Castelle C.J."/>
            <person name="Probst A.J."/>
            <person name="Thomas B.C."/>
            <person name="Singh A."/>
            <person name="Wilkins M.J."/>
            <person name="Karaoz U."/>
            <person name="Brodie E.L."/>
            <person name="Williams K.H."/>
            <person name="Hubbard S.S."/>
            <person name="Banfield J.F."/>
        </authorList>
    </citation>
    <scope>NUCLEOTIDE SEQUENCE [LARGE SCALE GENOMIC DNA]</scope>
</reference>
<dbReference type="PANTHER" id="PTHR43575:SF1">
    <property type="entry name" value="PROTEIN ABCI7, CHLOROPLASTIC"/>
    <property type="match status" value="1"/>
</dbReference>
<dbReference type="SUPFAM" id="SSF101960">
    <property type="entry name" value="Stabilizer of iron transporter SufD"/>
    <property type="match status" value="1"/>
</dbReference>
<name>A0A1F5YML3_9BACT</name>
<dbReference type="STRING" id="1798374.A2Z33_02470"/>
<dbReference type="InterPro" id="IPR055346">
    <property type="entry name" value="Fe-S_cluster_assembly_SufBD"/>
</dbReference>
<organism evidence="2 3">
    <name type="scientific">Candidatus Gottesmanbacteria bacterium RBG_16_52_11</name>
    <dbReference type="NCBI Taxonomy" id="1798374"/>
    <lineage>
        <taxon>Bacteria</taxon>
        <taxon>Candidatus Gottesmaniibacteriota</taxon>
    </lineage>
</organism>
<feature type="domain" description="SUF system FeS cluster assembly SufBD core" evidence="1">
    <location>
        <begin position="50"/>
        <end position="187"/>
    </location>
</feature>
<evidence type="ECO:0000313" key="3">
    <source>
        <dbReference type="Proteomes" id="UP000178448"/>
    </source>
</evidence>
<dbReference type="PANTHER" id="PTHR43575">
    <property type="entry name" value="PROTEIN ABCI7, CHLOROPLASTIC"/>
    <property type="match status" value="1"/>
</dbReference>
<dbReference type="Pfam" id="PF01458">
    <property type="entry name" value="SUFBD_core"/>
    <property type="match status" value="1"/>
</dbReference>
<dbReference type="Proteomes" id="UP000178448">
    <property type="component" value="Unassembled WGS sequence"/>
</dbReference>
<accession>A0A1F5YML3</accession>
<protein>
    <recommendedName>
        <fullName evidence="1">SUF system FeS cluster assembly SufBD core domain-containing protein</fullName>
    </recommendedName>
</protein>
<dbReference type="InterPro" id="IPR000825">
    <property type="entry name" value="SUF_FeS_clus_asmbl_SufBD_core"/>
</dbReference>
<dbReference type="GO" id="GO:0016226">
    <property type="term" value="P:iron-sulfur cluster assembly"/>
    <property type="evidence" value="ECO:0007669"/>
    <property type="project" value="InterPro"/>
</dbReference>
<comment type="caution">
    <text evidence="2">The sequence shown here is derived from an EMBL/GenBank/DDBJ whole genome shotgun (WGS) entry which is preliminary data.</text>
</comment>
<dbReference type="EMBL" id="MFJD01000016">
    <property type="protein sequence ID" value="OGG01386.1"/>
    <property type="molecule type" value="Genomic_DNA"/>
</dbReference>
<evidence type="ECO:0000259" key="1">
    <source>
        <dbReference type="Pfam" id="PF01458"/>
    </source>
</evidence>
<dbReference type="InterPro" id="IPR037284">
    <property type="entry name" value="SUF_FeS_clus_asmbl_SufBD_sf"/>
</dbReference>
<sequence length="212" mass="22970">MADYSLTVPAGTTRLVVETDPQTRPGFEYRLEAGSNTTIVIPVAKTAEITRSLILAGRGATVTCIGLAVLNGRDEALIHTLQRHDAPDTTSYLHFNSVLSGDSRLTYDGGIFVAPAARKTDAYQRNENLLLSEGADVRSKPALEILANDVRCTHGATVSAVDPDQLYYLTTRGISPDRAVSLIARGFIAKLLSRISDAGVRRTVEDITDRWL</sequence>